<proteinExistence type="predicted"/>
<dbReference type="AlphaFoldDB" id="A0A382KJC5"/>
<accession>A0A382KJC5</accession>
<name>A0A382KJC5_9ZZZZ</name>
<evidence type="ECO:0000313" key="1">
    <source>
        <dbReference type="EMBL" id="SVC24319.1"/>
    </source>
</evidence>
<feature type="non-terminal residue" evidence="1">
    <location>
        <position position="188"/>
    </location>
</feature>
<protein>
    <submittedName>
        <fullName evidence="1">Uncharacterized protein</fullName>
    </submittedName>
</protein>
<organism evidence="1">
    <name type="scientific">marine metagenome</name>
    <dbReference type="NCBI Taxonomy" id="408172"/>
    <lineage>
        <taxon>unclassified sequences</taxon>
        <taxon>metagenomes</taxon>
        <taxon>ecological metagenomes</taxon>
    </lineage>
</organism>
<sequence>MSQILFLEAFGQLSRDTSLAGIVSEAEDLYSVFNTRAELMSWATTATQRRWVELWEMNEADLAAGTGESRTGWVQVGLGEVVEPPMVLPALVQCFDDALRRFGAVEMAELQVTASHLMPSTRFRLGDLVGVLNWFNTTQKAGADAIIDFDQKLLGGHTEAEFVASLQRWNTGSFEFGPVVAVPEQHWI</sequence>
<reference evidence="1" key="1">
    <citation type="submission" date="2018-05" db="EMBL/GenBank/DDBJ databases">
        <authorList>
            <person name="Lanie J.A."/>
            <person name="Ng W.-L."/>
            <person name="Kazmierczak K.M."/>
            <person name="Andrzejewski T.M."/>
            <person name="Davidsen T.M."/>
            <person name="Wayne K.J."/>
            <person name="Tettelin H."/>
            <person name="Glass J.I."/>
            <person name="Rusch D."/>
            <person name="Podicherti R."/>
            <person name="Tsui H.-C.T."/>
            <person name="Winkler M.E."/>
        </authorList>
    </citation>
    <scope>NUCLEOTIDE SEQUENCE</scope>
</reference>
<dbReference type="EMBL" id="UINC01080925">
    <property type="protein sequence ID" value="SVC24319.1"/>
    <property type="molecule type" value="Genomic_DNA"/>
</dbReference>
<gene>
    <name evidence="1" type="ORF">METZ01_LOCUS277173</name>
</gene>